<dbReference type="PROSITE" id="PS50112">
    <property type="entry name" value="PAS"/>
    <property type="match status" value="1"/>
</dbReference>
<dbReference type="InterPro" id="IPR013767">
    <property type="entry name" value="PAS_fold"/>
</dbReference>
<dbReference type="InterPro" id="IPR035965">
    <property type="entry name" value="PAS-like_dom_sf"/>
</dbReference>
<dbReference type="InterPro" id="IPR000014">
    <property type="entry name" value="PAS"/>
</dbReference>
<organism evidence="3 4">
    <name type="scientific">Cycloclasticus pugetii</name>
    <dbReference type="NCBI Taxonomy" id="34068"/>
    <lineage>
        <taxon>Bacteria</taxon>
        <taxon>Pseudomonadati</taxon>
        <taxon>Pseudomonadota</taxon>
        <taxon>Gammaproteobacteria</taxon>
        <taxon>Thiotrichales</taxon>
        <taxon>Piscirickettsiaceae</taxon>
        <taxon>Cycloclasticus</taxon>
    </lineage>
</organism>
<dbReference type="Gene3D" id="3.30.450.20">
    <property type="entry name" value="PAS domain"/>
    <property type="match status" value="1"/>
</dbReference>
<dbReference type="PROSITE" id="PS50113">
    <property type="entry name" value="PAC"/>
    <property type="match status" value="1"/>
</dbReference>
<dbReference type="EMBL" id="ASHL01000004">
    <property type="protein sequence ID" value="EPD13200.1"/>
    <property type="molecule type" value="Genomic_DNA"/>
</dbReference>
<dbReference type="SMART" id="SM00091">
    <property type="entry name" value="PAS"/>
    <property type="match status" value="1"/>
</dbReference>
<evidence type="ECO:0000313" key="3">
    <source>
        <dbReference type="EMBL" id="EPD13200.1"/>
    </source>
</evidence>
<feature type="domain" description="PAC" evidence="2">
    <location>
        <begin position="80"/>
        <end position="132"/>
    </location>
</feature>
<sequence length="146" mass="15906">MNDIANADLLIEQNPDAMIFADLKGIIGVWNQAAVRIFGFSKDEALGASLDIIIPESLRAAHWQGYDRALQEGKTKYTGQSLPTKAVRADGSSIYVELGFSIVVDPNGLVLGSLANAREITARYKQERANQKRMQELETLAGKKGA</sequence>
<dbReference type="NCBIfam" id="TIGR00229">
    <property type="entry name" value="sensory_box"/>
    <property type="match status" value="1"/>
</dbReference>
<protein>
    <recommendedName>
        <fullName evidence="5">PAS domain S-box-containing protein</fullName>
    </recommendedName>
</protein>
<evidence type="ECO:0008006" key="5">
    <source>
        <dbReference type="Google" id="ProtNLM"/>
    </source>
</evidence>
<evidence type="ECO:0000313" key="4">
    <source>
        <dbReference type="Proteomes" id="UP000015462"/>
    </source>
</evidence>
<keyword evidence="4" id="KW-1185">Reference proteome</keyword>
<dbReference type="AlphaFoldDB" id="A0AB33Z1L0"/>
<accession>A0AB33Z1L0</accession>
<dbReference type="SUPFAM" id="SSF55785">
    <property type="entry name" value="PYP-like sensor domain (PAS domain)"/>
    <property type="match status" value="1"/>
</dbReference>
<name>A0AB33Z1L0_9GAMM</name>
<dbReference type="Pfam" id="PF00989">
    <property type="entry name" value="PAS"/>
    <property type="match status" value="1"/>
</dbReference>
<dbReference type="InterPro" id="IPR000700">
    <property type="entry name" value="PAS-assoc_C"/>
</dbReference>
<evidence type="ECO:0000259" key="1">
    <source>
        <dbReference type="PROSITE" id="PS50112"/>
    </source>
</evidence>
<evidence type="ECO:0000259" key="2">
    <source>
        <dbReference type="PROSITE" id="PS50113"/>
    </source>
</evidence>
<feature type="domain" description="PAS" evidence="1">
    <location>
        <begin position="10"/>
        <end position="73"/>
    </location>
</feature>
<comment type="caution">
    <text evidence="3">The sequence shown here is derived from an EMBL/GenBank/DDBJ whole genome shotgun (WGS) entry which is preliminary data.</text>
</comment>
<dbReference type="RefSeq" id="WP_016390337.1">
    <property type="nucleotide sequence ID" value="NZ_KE646807.1"/>
</dbReference>
<gene>
    <name evidence="3" type="ORF">L196_06145</name>
</gene>
<reference evidence="3 4" key="1">
    <citation type="journal article" date="2013" name="Genome Announc.">
        <title>Genome Sequence of the Pyrene- and Fluoranthene-Degrading Bacterium Cycloclasticus sp. Strain PY97M.</title>
        <authorList>
            <person name="Cui Z."/>
            <person name="Xu G."/>
            <person name="Li Q."/>
            <person name="Gao W."/>
            <person name="Zheng L."/>
        </authorList>
    </citation>
    <scope>NUCLEOTIDE SEQUENCE [LARGE SCALE GENOMIC DNA]</scope>
    <source>
        <strain evidence="3 4">PY97M</strain>
    </source>
</reference>
<dbReference type="Proteomes" id="UP000015462">
    <property type="component" value="Unassembled WGS sequence"/>
</dbReference>
<dbReference type="GO" id="GO:0006355">
    <property type="term" value="P:regulation of DNA-templated transcription"/>
    <property type="evidence" value="ECO:0007669"/>
    <property type="project" value="InterPro"/>
</dbReference>
<dbReference type="CDD" id="cd00130">
    <property type="entry name" value="PAS"/>
    <property type="match status" value="1"/>
</dbReference>
<proteinExistence type="predicted"/>